<evidence type="ECO:0000259" key="3">
    <source>
        <dbReference type="Pfam" id="PF07085"/>
    </source>
</evidence>
<dbReference type="RefSeq" id="WP_145025666.1">
    <property type="nucleotide sequence ID" value="NZ_VLLN01000037.1"/>
</dbReference>
<evidence type="ECO:0000313" key="4">
    <source>
        <dbReference type="EMBL" id="TWJ13651.1"/>
    </source>
</evidence>
<reference evidence="4 5" key="1">
    <citation type="submission" date="2019-07" db="EMBL/GenBank/DDBJ databases">
        <title>Genomic Encyclopedia of Archaeal and Bacterial Type Strains, Phase II (KMG-II): from individual species to whole genera.</title>
        <authorList>
            <person name="Goeker M."/>
        </authorList>
    </citation>
    <scope>NUCLEOTIDE SEQUENCE [LARGE SCALE GENOMIC DNA]</scope>
    <source>
        <strain evidence="4 5">ATCC BAA-1139</strain>
    </source>
</reference>
<accession>A0A562V6Y5</accession>
<keyword evidence="2" id="KW-0315">Glutamine amidotransferase</keyword>
<dbReference type="Gene3D" id="3.40.50.300">
    <property type="entry name" value="P-loop containing nucleotide triphosphate hydrolases"/>
    <property type="match status" value="1"/>
</dbReference>
<dbReference type="Pfam" id="PF13500">
    <property type="entry name" value="AAA_26"/>
    <property type="match status" value="1"/>
</dbReference>
<dbReference type="SUPFAM" id="SSF75138">
    <property type="entry name" value="HprK N-terminal domain-like"/>
    <property type="match status" value="1"/>
</dbReference>
<evidence type="ECO:0000256" key="1">
    <source>
        <dbReference type="ARBA" id="ARBA00011643"/>
    </source>
</evidence>
<dbReference type="CDD" id="cd03109">
    <property type="entry name" value="DTBS"/>
    <property type="match status" value="1"/>
</dbReference>
<dbReference type="Gene3D" id="3.40.1390.20">
    <property type="entry name" value="HprK N-terminal domain-like"/>
    <property type="match status" value="1"/>
</dbReference>
<dbReference type="OrthoDB" id="9773206at2"/>
<dbReference type="PANTHER" id="PTHR21343">
    <property type="entry name" value="DETHIOBIOTIN SYNTHETASE"/>
    <property type="match status" value="1"/>
</dbReference>
<dbReference type="EMBL" id="VLLN01000037">
    <property type="protein sequence ID" value="TWJ13651.1"/>
    <property type="molecule type" value="Genomic_DNA"/>
</dbReference>
<dbReference type="AlphaFoldDB" id="A0A562V6Y5"/>
<feature type="domain" description="DRTGG" evidence="3">
    <location>
        <begin position="231"/>
        <end position="327"/>
    </location>
</feature>
<dbReference type="InterPro" id="IPR027417">
    <property type="entry name" value="P-loop_NTPase"/>
</dbReference>
<protein>
    <recommendedName>
        <fullName evidence="3">DRTGG domain-containing protein</fullName>
    </recommendedName>
</protein>
<dbReference type="PANTHER" id="PTHR21343:SF8">
    <property type="entry name" value="DRTGG DOMAIN-CONTAINING PROTEIN"/>
    <property type="match status" value="1"/>
</dbReference>
<organism evidence="4 5">
    <name type="scientific">Geobacter argillaceus</name>
    <dbReference type="NCBI Taxonomy" id="345631"/>
    <lineage>
        <taxon>Bacteria</taxon>
        <taxon>Pseudomonadati</taxon>
        <taxon>Thermodesulfobacteriota</taxon>
        <taxon>Desulfuromonadia</taxon>
        <taxon>Geobacterales</taxon>
        <taxon>Geobacteraceae</taxon>
        <taxon>Geobacter</taxon>
    </lineage>
</organism>
<name>A0A562V6Y5_9BACT</name>
<evidence type="ECO:0000256" key="2">
    <source>
        <dbReference type="ARBA" id="ARBA00022962"/>
    </source>
</evidence>
<dbReference type="InterPro" id="IPR010766">
    <property type="entry name" value="DRTGG"/>
</dbReference>
<evidence type="ECO:0000313" key="5">
    <source>
        <dbReference type="Proteomes" id="UP000319449"/>
    </source>
</evidence>
<dbReference type="SUPFAM" id="SSF52540">
    <property type="entry name" value="P-loop containing nucleoside triphosphate hydrolases"/>
    <property type="match status" value="1"/>
</dbReference>
<comment type="subunit">
    <text evidence="1">Homohexamer.</text>
</comment>
<dbReference type="Proteomes" id="UP000319449">
    <property type="component" value="Unassembled WGS sequence"/>
</dbReference>
<dbReference type="InterPro" id="IPR028979">
    <property type="entry name" value="Ser_kin/Pase_Hpr-like_N_sf"/>
</dbReference>
<gene>
    <name evidence="4" type="ORF">JN12_03765</name>
</gene>
<comment type="caution">
    <text evidence="4">The sequence shown here is derived from an EMBL/GenBank/DDBJ whole genome shotgun (WGS) entry which is preliminary data.</text>
</comment>
<keyword evidence="5" id="KW-1185">Reference proteome</keyword>
<proteinExistence type="predicted"/>
<dbReference type="Pfam" id="PF07085">
    <property type="entry name" value="DRTGG"/>
    <property type="match status" value="1"/>
</dbReference>
<sequence>MCKKIFIAATGQNCGKTTMSVSLMHLARKKYQRVGFIKPIGPKIELYGDLMVDMDAVLMAKTYGLEEDITLMSPVAVHKNFTREVLNGEIDVKELEKRIVDTVRQLEDKYDFLIIEGAGHGGVGSVLGLSNARVASLLNAPVVIVSDSGIGSVIDAVNLNLALYEKEKAEVRAILVNKLRSEKRDKILDYLRKAFIPSGITVAGGFNYTPILANPTLAHVAKLLDLPLRATNGERSRIIHHIQMGAASSQRVVDHLQESTLIVVTGSRDELLVTLSSLYHIPDFREKITGMIITGNTPVSRITQQIVDDSGIPYIRITLRTSDVFMALMEDVAKITIEDQEKLNWIRSNAEHDIDFESLDALL</sequence>